<dbReference type="AlphaFoldDB" id="A0A6J4PJG9"/>
<reference evidence="2" key="1">
    <citation type="submission" date="2020-02" db="EMBL/GenBank/DDBJ databases">
        <authorList>
            <person name="Meier V. D."/>
        </authorList>
    </citation>
    <scope>NUCLEOTIDE SEQUENCE</scope>
    <source>
        <strain evidence="2">AVDCRST_MAG66</strain>
    </source>
</reference>
<sequence>MAATALHPFADTDPDTARLQLSPDGSGRVDGAWWPRSDDLTAEVPGLAAALRSRLGAVERVAYHPAAWAPAPRRAGTGRTAVRFGAFRTQDPGVVDVSGATARLTLLVVPADAPATVAAEILEAATRPGAAGTVESLLAPYRAAAPG</sequence>
<protein>
    <submittedName>
        <fullName evidence="2">Uncharacterized protein</fullName>
    </submittedName>
</protein>
<feature type="region of interest" description="Disordered" evidence="1">
    <location>
        <begin position="1"/>
        <end position="25"/>
    </location>
</feature>
<dbReference type="EMBL" id="CADCUS010000357">
    <property type="protein sequence ID" value="CAA9417711.1"/>
    <property type="molecule type" value="Genomic_DNA"/>
</dbReference>
<name>A0A6J4PJG9_9PSEU</name>
<accession>A0A6J4PJG9</accession>
<dbReference type="Pfam" id="PF19457">
    <property type="entry name" value="DUF5994"/>
    <property type="match status" value="1"/>
</dbReference>
<dbReference type="InterPro" id="IPR046036">
    <property type="entry name" value="DUF5994"/>
</dbReference>
<organism evidence="2">
    <name type="scientific">uncultured Pseudonocardia sp</name>
    <dbReference type="NCBI Taxonomy" id="211455"/>
    <lineage>
        <taxon>Bacteria</taxon>
        <taxon>Bacillati</taxon>
        <taxon>Actinomycetota</taxon>
        <taxon>Actinomycetes</taxon>
        <taxon>Pseudonocardiales</taxon>
        <taxon>Pseudonocardiaceae</taxon>
        <taxon>Pseudonocardia</taxon>
        <taxon>environmental samples</taxon>
    </lineage>
</organism>
<evidence type="ECO:0000256" key="1">
    <source>
        <dbReference type="SAM" id="MobiDB-lite"/>
    </source>
</evidence>
<gene>
    <name evidence="2" type="ORF">AVDCRST_MAG66-2473</name>
</gene>
<proteinExistence type="predicted"/>
<evidence type="ECO:0000313" key="2">
    <source>
        <dbReference type="EMBL" id="CAA9417711.1"/>
    </source>
</evidence>